<feature type="transmembrane region" description="Helical" evidence="1">
    <location>
        <begin position="65"/>
        <end position="84"/>
    </location>
</feature>
<dbReference type="KEGG" id="cno:NT01CX_2297"/>
<dbReference type="eggNOG" id="COG0810">
    <property type="taxonomic scope" value="Bacteria"/>
</dbReference>
<organism evidence="2 3">
    <name type="scientific">Clostridium novyi (strain NT)</name>
    <dbReference type="NCBI Taxonomy" id="386415"/>
    <lineage>
        <taxon>Bacteria</taxon>
        <taxon>Bacillati</taxon>
        <taxon>Bacillota</taxon>
        <taxon>Clostridia</taxon>
        <taxon>Eubacteriales</taxon>
        <taxon>Clostridiaceae</taxon>
        <taxon>Clostridium</taxon>
    </lineage>
</organism>
<feature type="transmembrane region" description="Helical" evidence="1">
    <location>
        <begin position="324"/>
        <end position="345"/>
    </location>
</feature>
<feature type="transmembrane region" description="Helical" evidence="1">
    <location>
        <begin position="96"/>
        <end position="114"/>
    </location>
</feature>
<dbReference type="STRING" id="386415.NT01CX_2297"/>
<dbReference type="EMBL" id="CP000382">
    <property type="protein sequence ID" value="ABK62044.1"/>
    <property type="molecule type" value="Genomic_DNA"/>
</dbReference>
<keyword evidence="3" id="KW-1185">Reference proteome</keyword>
<dbReference type="Pfam" id="PF13687">
    <property type="entry name" value="DUF4153"/>
    <property type="match status" value="1"/>
</dbReference>
<feature type="transmembrane region" description="Helical" evidence="1">
    <location>
        <begin position="159"/>
        <end position="180"/>
    </location>
</feature>
<dbReference type="RefSeq" id="WP_011722366.1">
    <property type="nucleotide sequence ID" value="NC_008593.1"/>
</dbReference>
<protein>
    <submittedName>
        <fullName evidence="2">Membrane protein, putative</fullName>
    </submittedName>
</protein>
<dbReference type="PATRIC" id="fig|386415.7.peg.1401"/>
<feature type="transmembrane region" description="Helical" evidence="1">
    <location>
        <begin position="186"/>
        <end position="203"/>
    </location>
</feature>
<keyword evidence="1" id="KW-0472">Membrane</keyword>
<feature type="transmembrane region" description="Helical" evidence="1">
    <location>
        <begin position="16"/>
        <end position="33"/>
    </location>
</feature>
<evidence type="ECO:0000313" key="2">
    <source>
        <dbReference type="EMBL" id="ABK62044.1"/>
    </source>
</evidence>
<dbReference type="Proteomes" id="UP000008220">
    <property type="component" value="Chromosome"/>
</dbReference>
<feature type="transmembrane region" description="Helical" evidence="1">
    <location>
        <begin position="294"/>
        <end position="312"/>
    </location>
</feature>
<dbReference type="AlphaFoldDB" id="A0Q168"/>
<feature type="transmembrane region" description="Helical" evidence="1">
    <location>
        <begin position="385"/>
        <end position="405"/>
    </location>
</feature>
<proteinExistence type="predicted"/>
<feature type="transmembrane region" description="Helical" evidence="1">
    <location>
        <begin position="39"/>
        <end position="58"/>
    </location>
</feature>
<accession>A0Q168</accession>
<gene>
    <name evidence="2" type="ordered locus">NT01CX_2297</name>
</gene>
<dbReference type="HOGENOM" id="CLU_025121_1_1_9"/>
<keyword evidence="1" id="KW-1133">Transmembrane helix</keyword>
<reference evidence="2 3" key="1">
    <citation type="journal article" date="2006" name="Nat. Biotechnol.">
        <title>The genome and transcriptomes of the anti-tumor agent Clostridium novyi-NT.</title>
        <authorList>
            <person name="Bettegowda C."/>
            <person name="Huang X."/>
            <person name="Lin J."/>
            <person name="Cheong I."/>
            <person name="Kohli M."/>
            <person name="Szabo S.A."/>
            <person name="Zhang X."/>
            <person name="Diaz L.A. Jr."/>
            <person name="Velculescu V.E."/>
            <person name="Parmigiani G."/>
            <person name="Kinzler K.W."/>
            <person name="Vogelstein B."/>
            <person name="Zhou S."/>
        </authorList>
    </citation>
    <scope>NUCLEOTIDE SEQUENCE [LARGE SCALE GENOMIC DNA]</scope>
    <source>
        <strain evidence="2 3">NT</strain>
    </source>
</reference>
<evidence type="ECO:0000256" key="1">
    <source>
        <dbReference type="SAM" id="Phobius"/>
    </source>
</evidence>
<feature type="transmembrane region" description="Helical" evidence="1">
    <location>
        <begin position="210"/>
        <end position="229"/>
    </location>
</feature>
<dbReference type="InterPro" id="IPR025291">
    <property type="entry name" value="DUF4153"/>
</dbReference>
<evidence type="ECO:0000313" key="3">
    <source>
        <dbReference type="Proteomes" id="UP000008220"/>
    </source>
</evidence>
<feature type="transmembrane region" description="Helical" evidence="1">
    <location>
        <begin position="249"/>
        <end position="273"/>
    </location>
</feature>
<sequence length="482" mass="56207">MKYKKEIFNVSKNESINILKILLLSVFIGFLFYKFAFNYGGISVFIFVGTLTLGFLLINGVKNKNYTGIFFIIISILLSLSYAIYSNDLFRFLNKVLIPITLLSGFLLITYNNIEFKCKSFKRILITRIFIAIPNIKNIHKLSYLFINKSENQNNKKKVYEIILGVFIAIPILFILIKLLSSADEVFSHYVYNIIFNIRYINIGDTAKKLLSSVVFSLFIFGLYCSFLVKLKQNDNKVKNKVNFNPVVVITMLTLITLLYSIFTKIQISYLYIKKSMPEGFSYSEYARSGFFQLVFIVVVNIILVVLIKSYTTDINEKENKILLVLYSLITILTLSMDVSAFYKIRLYIRVFGFTRLRILVSIFIVFLAIILFLLLMFIWKNINLFKPIIICGAILYVAVNFVNIDNIITVNNIRIAKNLGKIDYDYLTELSFDNYGSMTKAYKNGLISKYIYKQWISNNKKVQQHWYQYNYYYNKGNSIKK</sequence>
<keyword evidence="1" id="KW-0812">Transmembrane</keyword>
<feature type="transmembrane region" description="Helical" evidence="1">
    <location>
        <begin position="357"/>
        <end position="379"/>
    </location>
</feature>
<name>A0Q168_CLONN</name>